<evidence type="ECO:0000256" key="2">
    <source>
        <dbReference type="ARBA" id="ARBA00023033"/>
    </source>
</evidence>
<gene>
    <name evidence="5" type="primary">gb15547</name>
    <name evidence="5" type="ORF">PR202_gb15547</name>
</gene>
<reference evidence="5" key="1">
    <citation type="journal article" date="2018" name="DNA Res.">
        <title>Multiple hybrid de novo genome assembly of finger millet, an orphan allotetraploid crop.</title>
        <authorList>
            <person name="Hatakeyama M."/>
            <person name="Aluri S."/>
            <person name="Balachadran M.T."/>
            <person name="Sivarajan S.R."/>
            <person name="Patrignani A."/>
            <person name="Gruter S."/>
            <person name="Poveda L."/>
            <person name="Shimizu-Inatsugi R."/>
            <person name="Baeten J."/>
            <person name="Francoijs K.J."/>
            <person name="Nataraja K.N."/>
            <person name="Reddy Y.A.N."/>
            <person name="Phadnis S."/>
            <person name="Ravikumar R.L."/>
            <person name="Schlapbach R."/>
            <person name="Sreeman S.M."/>
            <person name="Shimizu K.K."/>
        </authorList>
    </citation>
    <scope>NUCLEOTIDE SEQUENCE</scope>
</reference>
<comment type="caution">
    <text evidence="5">The sequence shown here is derived from an EMBL/GenBank/DDBJ whole genome shotgun (WGS) entry which is preliminary data.</text>
</comment>
<dbReference type="GO" id="GO:0004497">
    <property type="term" value="F:monooxygenase activity"/>
    <property type="evidence" value="ECO:0007669"/>
    <property type="project" value="UniProtKB-KW"/>
</dbReference>
<dbReference type="InterPro" id="IPR036188">
    <property type="entry name" value="FAD/NAD-bd_sf"/>
</dbReference>
<dbReference type="PRINTS" id="PR00420">
    <property type="entry name" value="RNGMNOXGNASE"/>
</dbReference>
<organism evidence="5 6">
    <name type="scientific">Eleusine coracana subsp. coracana</name>
    <dbReference type="NCBI Taxonomy" id="191504"/>
    <lineage>
        <taxon>Eukaryota</taxon>
        <taxon>Viridiplantae</taxon>
        <taxon>Streptophyta</taxon>
        <taxon>Embryophyta</taxon>
        <taxon>Tracheophyta</taxon>
        <taxon>Spermatophyta</taxon>
        <taxon>Magnoliopsida</taxon>
        <taxon>Liliopsida</taxon>
        <taxon>Poales</taxon>
        <taxon>Poaceae</taxon>
        <taxon>PACMAD clade</taxon>
        <taxon>Chloridoideae</taxon>
        <taxon>Cynodonteae</taxon>
        <taxon>Eleusininae</taxon>
        <taxon>Eleusine</taxon>
    </lineage>
</organism>
<dbReference type="EMBL" id="BQKI01000079">
    <property type="protein sequence ID" value="GJN27517.1"/>
    <property type="molecule type" value="Genomic_DNA"/>
</dbReference>
<dbReference type="AlphaFoldDB" id="A0AAV5EYN0"/>
<dbReference type="InterPro" id="IPR044560">
    <property type="entry name" value="MOase"/>
</dbReference>
<name>A0AAV5EYN0_ELECO</name>
<protein>
    <recommendedName>
        <fullName evidence="4">FAD-binding domain-containing protein</fullName>
    </recommendedName>
</protein>
<dbReference type="PANTHER" id="PTHR45934:SF2">
    <property type="entry name" value="MONOOXYGENASE 1"/>
    <property type="match status" value="1"/>
</dbReference>
<evidence type="ECO:0000313" key="5">
    <source>
        <dbReference type="EMBL" id="GJN27517.1"/>
    </source>
</evidence>
<comment type="similarity">
    <text evidence="3">Belongs to the 3-hydroxybenzoate 6-hydroxylase family.</text>
</comment>
<evidence type="ECO:0000256" key="3">
    <source>
        <dbReference type="ARBA" id="ARBA00024018"/>
    </source>
</evidence>
<evidence type="ECO:0000313" key="6">
    <source>
        <dbReference type="Proteomes" id="UP001054889"/>
    </source>
</evidence>
<proteinExistence type="inferred from homology"/>
<feature type="domain" description="FAD-binding" evidence="4">
    <location>
        <begin position="285"/>
        <end position="343"/>
    </location>
</feature>
<sequence length="414" mass="45901">MATWEGELHGIIIIVGGGICGLATAVALHRYDYSSLADCIRSLVLERAESLRATGAGISIHANGWRALDQLKIGDELRKLAVPLSGMDKREVHGGRTIVVVPYRSEVRCLKRSDLVETLAKQLPAGYIRFGCQVEDVSLEPITRFPIVSTSDGSTIKAKQLVIGCDGAKSVVAKLLSLKATKYLPTWAARSLTTYPGGHHYGNRFQILIGNGINFRLIPIDDKLVCFNAHMSQPPKECIGSKDVNLIQQATLQMMQGFPEDVVDLVRRCDITSLSFTQLCYRAPWHMILEKFHEGMVTVAGDAMHVMGPFLGQGGSCGLEDAIVLARCLAKTMSSERINDTANDDKKMVKSVNEGIRLYVKERRWRIVMLSLQTFLTGSLNAASSRFRKMFIRAVMVVLFRSKYRHYNYDCGSL</sequence>
<dbReference type="SUPFAM" id="SSF51905">
    <property type="entry name" value="FAD/NAD(P)-binding domain"/>
    <property type="match status" value="1"/>
</dbReference>
<dbReference type="InterPro" id="IPR002938">
    <property type="entry name" value="FAD-bd"/>
</dbReference>
<accession>A0AAV5EYN0</accession>
<keyword evidence="1" id="KW-0560">Oxidoreductase</keyword>
<dbReference type="GO" id="GO:0071949">
    <property type="term" value="F:FAD binding"/>
    <property type="evidence" value="ECO:0007669"/>
    <property type="project" value="InterPro"/>
</dbReference>
<keyword evidence="2" id="KW-0503">Monooxygenase</keyword>
<feature type="domain" description="FAD-binding" evidence="4">
    <location>
        <begin position="12"/>
        <end position="180"/>
    </location>
</feature>
<dbReference type="PANTHER" id="PTHR45934">
    <property type="entry name" value="FAD/NAD(P)-BINDING OXIDOREDUCTASE FAMILY PROTEIN"/>
    <property type="match status" value="1"/>
</dbReference>
<dbReference type="Gene3D" id="3.50.50.60">
    <property type="entry name" value="FAD/NAD(P)-binding domain"/>
    <property type="match status" value="1"/>
</dbReference>
<keyword evidence="6" id="KW-1185">Reference proteome</keyword>
<evidence type="ECO:0000256" key="1">
    <source>
        <dbReference type="ARBA" id="ARBA00023002"/>
    </source>
</evidence>
<evidence type="ECO:0000259" key="4">
    <source>
        <dbReference type="Pfam" id="PF01494"/>
    </source>
</evidence>
<dbReference type="Pfam" id="PF01494">
    <property type="entry name" value="FAD_binding_3"/>
    <property type="match status" value="2"/>
</dbReference>
<dbReference type="Proteomes" id="UP001054889">
    <property type="component" value="Unassembled WGS sequence"/>
</dbReference>
<reference evidence="5" key="2">
    <citation type="submission" date="2021-12" db="EMBL/GenBank/DDBJ databases">
        <title>Resequencing data analysis of finger millet.</title>
        <authorList>
            <person name="Hatakeyama M."/>
            <person name="Aluri S."/>
            <person name="Balachadran M.T."/>
            <person name="Sivarajan S.R."/>
            <person name="Poveda L."/>
            <person name="Shimizu-Inatsugi R."/>
            <person name="Schlapbach R."/>
            <person name="Sreeman S.M."/>
            <person name="Shimizu K.K."/>
        </authorList>
    </citation>
    <scope>NUCLEOTIDE SEQUENCE</scope>
</reference>